<dbReference type="NCBIfam" id="TIGR00728">
    <property type="entry name" value="OPT_sfam"/>
    <property type="match status" value="1"/>
</dbReference>
<protein>
    <recommendedName>
        <fullName evidence="13">OPT family small oligopeptide transporter</fullName>
    </recommendedName>
</protein>
<evidence type="ECO:0000256" key="10">
    <source>
        <dbReference type="SAM" id="Phobius"/>
    </source>
</evidence>
<feature type="transmembrane region" description="Helical" evidence="10">
    <location>
        <begin position="857"/>
        <end position="877"/>
    </location>
</feature>
<gene>
    <name evidence="11" type="ORF">EVG20_g2824</name>
</gene>
<dbReference type="PANTHER" id="PTHR22601">
    <property type="entry name" value="ISP4 LIKE PROTEIN"/>
    <property type="match status" value="1"/>
</dbReference>
<feature type="transmembrane region" description="Helical" evidence="10">
    <location>
        <begin position="505"/>
        <end position="523"/>
    </location>
</feature>
<feature type="transmembrane region" description="Helical" evidence="10">
    <location>
        <begin position="680"/>
        <end position="700"/>
    </location>
</feature>
<dbReference type="GO" id="GO:0015031">
    <property type="term" value="P:protein transport"/>
    <property type="evidence" value="ECO:0007669"/>
    <property type="project" value="UniProtKB-KW"/>
</dbReference>
<evidence type="ECO:0000313" key="12">
    <source>
        <dbReference type="Proteomes" id="UP000298327"/>
    </source>
</evidence>
<keyword evidence="8 10" id="KW-0472">Membrane</keyword>
<dbReference type="AlphaFoldDB" id="A0A4Y9Z9V2"/>
<keyword evidence="6" id="KW-0653">Protein transport</keyword>
<dbReference type="EMBL" id="SEOQ01000117">
    <property type="protein sequence ID" value="TFY70179.1"/>
    <property type="molecule type" value="Genomic_DNA"/>
</dbReference>
<reference evidence="11 12" key="1">
    <citation type="submission" date="2019-02" db="EMBL/GenBank/DDBJ databases">
        <title>Genome sequencing of the rare red list fungi Dentipellis fragilis.</title>
        <authorList>
            <person name="Buettner E."/>
            <person name="Kellner H."/>
        </authorList>
    </citation>
    <scope>NUCLEOTIDE SEQUENCE [LARGE SCALE GENOMIC DNA]</scope>
    <source>
        <strain evidence="11 12">DSM 105465</strain>
    </source>
</reference>
<feature type="compositionally biased region" description="Pro residues" evidence="9">
    <location>
        <begin position="172"/>
        <end position="185"/>
    </location>
</feature>
<dbReference type="Pfam" id="PF03169">
    <property type="entry name" value="OPT"/>
    <property type="match status" value="2"/>
</dbReference>
<feature type="transmembrane region" description="Helical" evidence="10">
    <location>
        <begin position="20"/>
        <end position="42"/>
    </location>
</feature>
<keyword evidence="4 10" id="KW-0812">Transmembrane</keyword>
<dbReference type="GO" id="GO:0035673">
    <property type="term" value="F:oligopeptide transmembrane transporter activity"/>
    <property type="evidence" value="ECO:0007669"/>
    <property type="project" value="InterPro"/>
</dbReference>
<feature type="transmembrane region" description="Helical" evidence="10">
    <location>
        <begin position="333"/>
        <end position="355"/>
    </location>
</feature>
<feature type="transmembrane region" description="Helical" evidence="10">
    <location>
        <begin position="473"/>
        <end position="493"/>
    </location>
</feature>
<evidence type="ECO:0000256" key="4">
    <source>
        <dbReference type="ARBA" id="ARBA00022692"/>
    </source>
</evidence>
<evidence type="ECO:0008006" key="13">
    <source>
        <dbReference type="Google" id="ProtNLM"/>
    </source>
</evidence>
<feature type="transmembrane region" description="Helical" evidence="10">
    <location>
        <begin position="627"/>
        <end position="648"/>
    </location>
</feature>
<sequence length="1007" mass="113078">MVEIHSAPAASYSVLYKAQIPAHFDLLVVLLLYTQFSLIPAYRDFSAQRLRHPRLRVICTCTYCPSSRGTAHQKADIPRSPLSTASPYFQFPGVKYGLFARPKSLISSSQLCGRIFTTMLSLVREGVPYVGAEGVLPSVCWAQCGRAWGARLRPALLQVLYRPPADYRHSLPPPSLSPLLPPAPPDTTTSHSLDIPRPAQDCLYDHPTRALSSQTGFRSRPLSDSSNMETTEVQGAVPDVNYSFQATKWVVTEAGGVSVMEKSAVFDDPNIDLASTTSQEWEDESPYPEVRAAVSNTDDMFMPADTLRAWTIGLLWAILIPGLNQFLNFRYPAITIGSLVAQLLSYPIGCAWARFMPIVTIAGVQLNPGPFSVKEHVVITVMATVGSTAAYATDILAVQQKYYGTTWSFSFQWLLVMSTQLIGFSLGGVVKRFLVSPPSMIWPANLVACALFNTLHSQQYPGFGQHGISRERFFLYGFCAATVWCEQPVIFYGDTRSDIALSSDIFPGYLFTALSTFTWVTWIRPNDSMSILTFDWNNIAYIGSPLATPWWAEANVTAGFVIFFWILTPIFYYTNTWHSTYTPMSSRQPFDNTGAAYNISRILTPNQTLDLEQYKKYSPLFLSTTFAVAYGMNFASITATLVHSVLYFRKLIWTQARRSLHEQPDVHARLMARYTAVPEWWYICIFVIMFMMSAITVEVWPTQMPIWGLFLSIAIAAFYIVPLGMIQAITNQQIGLNVITELIAGYVLPGKPLAMMMFKTYGYIMMTQALQFTSDMKLGHYMKVPPRTMFWCQIVASVVAGTVQLAVQIWMFGHIDSICEPTQKDHFVCANAETFYVASIVFGVIGPQRQFSSGQVYHGLTWFFLVGAVAPIIGWAINKRWPSSFFRYINVPVILSGTDWIPPATAVNYIPWAIVGFIFNYLIRKRHFGWWAKYNYVLSAALDCGTAIGTLLVFFCLQYPRHGNIGKDTIQSWWGNTVYNRTADALSLPLKTVSQDDTRKFFGPDIW</sequence>
<proteinExistence type="inferred from homology"/>
<evidence type="ECO:0000256" key="2">
    <source>
        <dbReference type="ARBA" id="ARBA00008807"/>
    </source>
</evidence>
<dbReference type="NCBIfam" id="TIGR00727">
    <property type="entry name" value="ISP4_OPT"/>
    <property type="match status" value="1"/>
</dbReference>
<keyword evidence="5" id="KW-0571">Peptide transport</keyword>
<feature type="transmembrane region" description="Helical" evidence="10">
    <location>
        <begin position="790"/>
        <end position="813"/>
    </location>
</feature>
<comment type="caution">
    <text evidence="11">The sequence shown here is derived from an EMBL/GenBank/DDBJ whole genome shotgun (WGS) entry which is preliminary data.</text>
</comment>
<feature type="transmembrane region" description="Helical" evidence="10">
    <location>
        <begin position="934"/>
        <end position="955"/>
    </location>
</feature>
<evidence type="ECO:0000256" key="6">
    <source>
        <dbReference type="ARBA" id="ARBA00022927"/>
    </source>
</evidence>
<feature type="transmembrane region" description="Helical" evidence="10">
    <location>
        <begin position="309"/>
        <end position="327"/>
    </location>
</feature>
<keyword evidence="7 10" id="KW-1133">Transmembrane helix</keyword>
<organism evidence="11 12">
    <name type="scientific">Dentipellis fragilis</name>
    <dbReference type="NCBI Taxonomy" id="205917"/>
    <lineage>
        <taxon>Eukaryota</taxon>
        <taxon>Fungi</taxon>
        <taxon>Dikarya</taxon>
        <taxon>Basidiomycota</taxon>
        <taxon>Agaricomycotina</taxon>
        <taxon>Agaricomycetes</taxon>
        <taxon>Russulales</taxon>
        <taxon>Hericiaceae</taxon>
        <taxon>Dentipellis</taxon>
    </lineage>
</organism>
<keyword evidence="3" id="KW-0813">Transport</keyword>
<feature type="transmembrane region" description="Helical" evidence="10">
    <location>
        <begin position="410"/>
        <end position="430"/>
    </location>
</feature>
<name>A0A4Y9Z9V2_9AGAM</name>
<dbReference type="InterPro" id="IPR004648">
    <property type="entry name" value="Oligpept_transpt"/>
</dbReference>
<dbReference type="InterPro" id="IPR004813">
    <property type="entry name" value="OPT"/>
</dbReference>
<feature type="transmembrane region" description="Helical" evidence="10">
    <location>
        <begin position="554"/>
        <end position="574"/>
    </location>
</feature>
<accession>A0A4Y9Z9V2</accession>
<comment type="subcellular location">
    <subcellularLocation>
        <location evidence="1">Membrane</location>
        <topology evidence="1">Multi-pass membrane protein</topology>
    </subcellularLocation>
</comment>
<feature type="transmembrane region" description="Helical" evidence="10">
    <location>
        <begin position="900"/>
        <end position="922"/>
    </location>
</feature>
<dbReference type="GO" id="GO:0016020">
    <property type="term" value="C:membrane"/>
    <property type="evidence" value="ECO:0007669"/>
    <property type="project" value="UniProtKB-SubCell"/>
</dbReference>
<evidence type="ECO:0000256" key="7">
    <source>
        <dbReference type="ARBA" id="ARBA00022989"/>
    </source>
</evidence>
<evidence type="ECO:0000256" key="1">
    <source>
        <dbReference type="ARBA" id="ARBA00004141"/>
    </source>
</evidence>
<keyword evidence="12" id="KW-1185">Reference proteome</keyword>
<evidence type="ECO:0000313" key="11">
    <source>
        <dbReference type="EMBL" id="TFY70179.1"/>
    </source>
</evidence>
<evidence type="ECO:0000256" key="5">
    <source>
        <dbReference type="ARBA" id="ARBA00022856"/>
    </source>
</evidence>
<feature type="transmembrane region" description="Helical" evidence="10">
    <location>
        <begin position="825"/>
        <end position="845"/>
    </location>
</feature>
<feature type="region of interest" description="Disordered" evidence="9">
    <location>
        <begin position="172"/>
        <end position="197"/>
    </location>
</feature>
<feature type="transmembrane region" description="Helical" evidence="10">
    <location>
        <begin position="376"/>
        <end position="398"/>
    </location>
</feature>
<dbReference type="Proteomes" id="UP000298327">
    <property type="component" value="Unassembled WGS sequence"/>
</dbReference>
<feature type="transmembrane region" description="Helical" evidence="10">
    <location>
        <begin position="706"/>
        <end position="726"/>
    </location>
</feature>
<evidence type="ECO:0000256" key="3">
    <source>
        <dbReference type="ARBA" id="ARBA00022448"/>
    </source>
</evidence>
<comment type="similarity">
    <text evidence="2">Belongs to the oligopeptide OPT transporter family.</text>
</comment>
<dbReference type="OrthoDB" id="9986677at2759"/>
<evidence type="ECO:0000256" key="9">
    <source>
        <dbReference type="SAM" id="MobiDB-lite"/>
    </source>
</evidence>
<evidence type="ECO:0000256" key="8">
    <source>
        <dbReference type="ARBA" id="ARBA00023136"/>
    </source>
</evidence>